<accession>A0ABY0GVR1</accession>
<dbReference type="Proteomes" id="UP000294003">
    <property type="component" value="Unassembled WGS sequence"/>
</dbReference>
<sequence length="208" mass="23151">MYQRARGLASEAAESPKAKVDNPLRHPQGPRGGFSDNSETEQLNGRSLPRETNALPSRAMTRTALSQPEPGVERTRLAAVTRPTQAMTDVSWLILSHPCSHPTAKPVGENYRPIEDSDAEHGQDDAVVRPPRRKRRRMSTSTIATGGTAAQQQTRLYCADSRSRQIQGSSRRPKRRSQRSIPSPPYSRRSTLEKKEETVKAPVAKFEE</sequence>
<feature type="compositionally biased region" description="Polar residues" evidence="1">
    <location>
        <begin position="35"/>
        <end position="45"/>
    </location>
</feature>
<feature type="compositionally biased region" description="Basic and acidic residues" evidence="1">
    <location>
        <begin position="112"/>
        <end position="127"/>
    </location>
</feature>
<proteinExistence type="predicted"/>
<dbReference type="EMBL" id="QJNS01000713">
    <property type="protein sequence ID" value="RYO74926.1"/>
    <property type="molecule type" value="Genomic_DNA"/>
</dbReference>
<name>A0ABY0GVR1_9PEZI</name>
<organism evidence="2 3">
    <name type="scientific">Monosporascus cannonballus</name>
    <dbReference type="NCBI Taxonomy" id="155416"/>
    <lineage>
        <taxon>Eukaryota</taxon>
        <taxon>Fungi</taxon>
        <taxon>Dikarya</taxon>
        <taxon>Ascomycota</taxon>
        <taxon>Pezizomycotina</taxon>
        <taxon>Sordariomycetes</taxon>
        <taxon>Xylariomycetidae</taxon>
        <taxon>Xylariales</taxon>
        <taxon>Xylariales incertae sedis</taxon>
        <taxon>Monosporascus</taxon>
    </lineage>
</organism>
<evidence type="ECO:0000313" key="2">
    <source>
        <dbReference type="EMBL" id="RYO74926.1"/>
    </source>
</evidence>
<evidence type="ECO:0000256" key="1">
    <source>
        <dbReference type="SAM" id="MobiDB-lite"/>
    </source>
</evidence>
<feature type="compositionally biased region" description="Basic and acidic residues" evidence="1">
    <location>
        <begin position="14"/>
        <end position="24"/>
    </location>
</feature>
<reference evidence="2 3" key="1">
    <citation type="submission" date="2018-06" db="EMBL/GenBank/DDBJ databases">
        <title>Complete Genomes of Monosporascus.</title>
        <authorList>
            <person name="Robinson A.J."/>
            <person name="Natvig D.O."/>
        </authorList>
    </citation>
    <scope>NUCLEOTIDE SEQUENCE [LARGE SCALE GENOMIC DNA]</scope>
    <source>
        <strain evidence="2 3">CBS 609.92</strain>
    </source>
</reference>
<keyword evidence="3" id="KW-1185">Reference proteome</keyword>
<feature type="compositionally biased region" description="Basic and acidic residues" evidence="1">
    <location>
        <begin position="190"/>
        <end position="208"/>
    </location>
</feature>
<gene>
    <name evidence="2" type="ORF">DL762_010271</name>
</gene>
<feature type="region of interest" description="Disordered" evidence="1">
    <location>
        <begin position="100"/>
        <end position="208"/>
    </location>
</feature>
<comment type="caution">
    <text evidence="2">The sequence shown here is derived from an EMBL/GenBank/DDBJ whole genome shotgun (WGS) entry which is preliminary data.</text>
</comment>
<feature type="region of interest" description="Disordered" evidence="1">
    <location>
        <begin position="1"/>
        <end position="80"/>
    </location>
</feature>
<feature type="compositionally biased region" description="Low complexity" evidence="1">
    <location>
        <begin position="144"/>
        <end position="154"/>
    </location>
</feature>
<evidence type="ECO:0000313" key="3">
    <source>
        <dbReference type="Proteomes" id="UP000294003"/>
    </source>
</evidence>
<protein>
    <submittedName>
        <fullName evidence="2">Uncharacterized protein</fullName>
    </submittedName>
</protein>